<dbReference type="EMBL" id="JAGQHR010000935">
    <property type="protein sequence ID" value="MCA9729998.1"/>
    <property type="molecule type" value="Genomic_DNA"/>
</dbReference>
<dbReference type="EC" id="2.7.1.130" evidence="1"/>
<dbReference type="GO" id="GO:0009245">
    <property type="term" value="P:lipid A biosynthetic process"/>
    <property type="evidence" value="ECO:0007669"/>
    <property type="project" value="InterPro"/>
</dbReference>
<dbReference type="InterPro" id="IPR003758">
    <property type="entry name" value="LpxK"/>
</dbReference>
<organism evidence="1 2">
    <name type="scientific">Eiseniibacteriota bacterium</name>
    <dbReference type="NCBI Taxonomy" id="2212470"/>
    <lineage>
        <taxon>Bacteria</taxon>
        <taxon>Candidatus Eiseniibacteriota</taxon>
    </lineage>
</organism>
<feature type="non-terminal residue" evidence="1">
    <location>
        <position position="1"/>
    </location>
</feature>
<dbReference type="GO" id="GO:0009029">
    <property type="term" value="F:lipid-A 4'-kinase activity"/>
    <property type="evidence" value="ECO:0007669"/>
    <property type="project" value="UniProtKB-EC"/>
</dbReference>
<gene>
    <name evidence="1" type="ORF">KC729_20100</name>
</gene>
<reference evidence="1" key="2">
    <citation type="journal article" date="2021" name="Microbiome">
        <title>Successional dynamics and alternative stable states in a saline activated sludge microbial community over 9 years.</title>
        <authorList>
            <person name="Wang Y."/>
            <person name="Ye J."/>
            <person name="Ju F."/>
            <person name="Liu L."/>
            <person name="Boyd J.A."/>
            <person name="Deng Y."/>
            <person name="Parks D.H."/>
            <person name="Jiang X."/>
            <person name="Yin X."/>
            <person name="Woodcroft B.J."/>
            <person name="Tyson G.W."/>
            <person name="Hugenholtz P."/>
            <person name="Polz M.F."/>
            <person name="Zhang T."/>
        </authorList>
    </citation>
    <scope>NUCLEOTIDE SEQUENCE</scope>
    <source>
        <strain evidence="1">HKST-UBA01</strain>
    </source>
</reference>
<sequence length="109" mass="12086">GSGPGRVIALSAIGNPESFHRTLVTRGLEIADRLVHRDHRRLTDQDVANADTAARRTGADWIACTEKDLWNLPAAWRPRVPLLVPRLEVTVEREADLLRFLEARLAGAS</sequence>
<name>A0A956M2Z6_UNCEI</name>
<dbReference type="GO" id="GO:0016020">
    <property type="term" value="C:membrane"/>
    <property type="evidence" value="ECO:0007669"/>
    <property type="project" value="GOC"/>
</dbReference>
<comment type="caution">
    <text evidence="1">The sequence shown here is derived from an EMBL/GenBank/DDBJ whole genome shotgun (WGS) entry which is preliminary data.</text>
</comment>
<protein>
    <submittedName>
        <fullName evidence="1">Tetraacyldisaccharide 4'-kinase</fullName>
        <ecNumber evidence="1">2.7.1.130</ecNumber>
    </submittedName>
</protein>
<evidence type="ECO:0000313" key="2">
    <source>
        <dbReference type="Proteomes" id="UP000697710"/>
    </source>
</evidence>
<reference evidence="1" key="1">
    <citation type="submission" date="2020-04" db="EMBL/GenBank/DDBJ databases">
        <authorList>
            <person name="Zhang T."/>
        </authorList>
    </citation>
    <scope>NUCLEOTIDE SEQUENCE</scope>
    <source>
        <strain evidence="1">HKST-UBA01</strain>
    </source>
</reference>
<dbReference type="GO" id="GO:0005524">
    <property type="term" value="F:ATP binding"/>
    <property type="evidence" value="ECO:0007669"/>
    <property type="project" value="InterPro"/>
</dbReference>
<dbReference type="AlphaFoldDB" id="A0A956M2Z6"/>
<proteinExistence type="predicted"/>
<evidence type="ECO:0000313" key="1">
    <source>
        <dbReference type="EMBL" id="MCA9729998.1"/>
    </source>
</evidence>
<dbReference type="Pfam" id="PF02606">
    <property type="entry name" value="LpxK"/>
    <property type="match status" value="1"/>
</dbReference>
<keyword evidence="1" id="KW-0808">Transferase</keyword>
<dbReference type="Proteomes" id="UP000697710">
    <property type="component" value="Unassembled WGS sequence"/>
</dbReference>
<accession>A0A956M2Z6</accession>